<proteinExistence type="inferred from homology"/>
<dbReference type="GO" id="GO:0043161">
    <property type="term" value="P:proteasome-mediated ubiquitin-dependent protein catabolic process"/>
    <property type="evidence" value="ECO:0007669"/>
    <property type="project" value="TreeGrafter"/>
</dbReference>
<dbReference type="InterPro" id="IPR000569">
    <property type="entry name" value="HECT_dom"/>
</dbReference>
<evidence type="ECO:0000313" key="8">
    <source>
        <dbReference type="EMBL" id="KAK2197068.1"/>
    </source>
</evidence>
<dbReference type="InterPro" id="IPR016024">
    <property type="entry name" value="ARM-type_fold"/>
</dbReference>
<dbReference type="PROSITE" id="PS50237">
    <property type="entry name" value="HECT"/>
    <property type="match status" value="1"/>
</dbReference>
<name>A0AAD9PME7_9APIC</name>
<dbReference type="Gene3D" id="3.30.2410.10">
    <property type="entry name" value="Hect, E3 ligase catalytic domain"/>
    <property type="match status" value="1"/>
</dbReference>
<comment type="catalytic activity">
    <reaction evidence="1">
        <text>S-ubiquitinyl-[E2 ubiquitin-conjugating enzyme]-L-cysteine + [acceptor protein]-L-lysine = [E2 ubiquitin-conjugating enzyme]-L-cysteine + N(6)-ubiquitinyl-[acceptor protein]-L-lysine.</text>
        <dbReference type="EC" id="2.3.2.26"/>
    </reaction>
</comment>
<keyword evidence="9" id="KW-1185">Reference proteome</keyword>
<dbReference type="SUPFAM" id="SSF48371">
    <property type="entry name" value="ARM repeat"/>
    <property type="match status" value="1"/>
</dbReference>
<feature type="active site" description="Glycyl thioester intermediate" evidence="6">
    <location>
        <position position="1372"/>
    </location>
</feature>
<sequence>MLMHFLDKPNDKFNPGILTKNEDTARVPRECPLYGILSSLYKGRCLGADEDDGVVGSFPSLMHHRQDFEKQIRVLDPRFSDKLDDSVQMLDPEIAANKMIIAATCINTILDIMPQASRYFHSIALINVLKSKLKDIQYIDLAERVILIFDKLSREIPEVLVTNDVILLMMKYCDFFPINIQLLIYRCIWTIIKAIHTPDVSRSLVSLIPMLTEQLMNENKRIVEKVCGIWRSIFELCIKFTQSNSAMNLILDKICSCRSLDRMFHLVFVHKDTIKRQHLSDLLFIISICSKKCEKLVDYILACDILSQFKEWLLNNQPEYDLHCQLFEVANGLVRNDQEIVRVQYYLNNSEHFSRLVDVFSPIILVKVYNGSLSKASRQQCLSLLTGILQVHVALTHSCNLIYSVPLPIEELVEIATFALYSKNQHELAMGSSLTRQLVALGDASTAMALVRHGVVFALEQGRGMPGAKLQGENLEHGTEMLKELLRLVGGSLQSSERGDSGALGSEGGIVTLVAQTPFQIYRKCSLEKHRFVNTAFIKSLVEHASLGKDAECLYLWRLFSSALELHGQCIGSRDAVISRGQARNGIESRENLEQFLKGSSDILQDSQSLKRFQGIACLPIPLWNKVKINLVFNNEKCQINTLNDSNAVAQDVIPTLVVHTSCLVRISRLEQHLLKYIRRRFIDVGKGNKIVPKRRMADAKLIGRKYTGVVLSMGNFQLSSNASLFEILTRFGQEGGDIWASPQTISYRLLKYGETSPVARLFSGKYSPFQTQVFKKWQGIVGLYIDLVQYCSNTSFNVNLSRVKSSISPHEVRGHLIDDVIYTKVGQACKQALENARTHPPNFILPTNCQEVNNIPVDFAQLGYILERARGILSSGTCETFHSSAYWNQFDKGTNDHVLALMLQPLVVLEYIQQRHQNIGTPYPISQRLTVKLLEHLGNLKRSESHDWVIKLALACPSLFSLDARLVLYDYIAKGPHRFYLKAIQKLRASNCTNLGNATNPDHWNLMQEYICPFAAPFASGSLFRDLETSIEPLRLRASVNRKNILADAATIFQRQVASVEMDCIPRLEISFDGEEGTGSGPTLEFYSLVLESLTSKSDMFESTSGYAFPKPLSKKDLNLLEPSVALAAINGHSNDDTIFSRFILLGQTCASALLDSKRIDARLHPLFLQMVQYPRNNFVYTIHHLSMVDADLANSLSRITPENVAQMELTFEYNGFPLAPDGFLKVNAANLSKFKQAVIRYRLDYGIRQQAWAFRLGYSMFMPPESLGCFTCMELAHVLFANLTNQDAFWTGKHLKSFITPDHGYDHQSPAYNHFITVLSEFKSDERRLFLRFCTGAPILPRRGFAGLEPNMKIVKRCDDEMELPSVMTCTNYLKLPNYKSVYTCRQRLLRAITEGCDSFSLS</sequence>
<dbReference type="GeneID" id="94334361"/>
<gene>
    <name evidence="8" type="ORF">BdWA1_000063</name>
</gene>
<dbReference type="KEGG" id="bdw:94334361"/>
<dbReference type="SMART" id="SM00119">
    <property type="entry name" value="HECTc"/>
    <property type="match status" value="1"/>
</dbReference>
<dbReference type="InterPro" id="IPR035983">
    <property type="entry name" value="Hect_E3_ubiquitin_ligase"/>
</dbReference>
<reference evidence="8" key="1">
    <citation type="journal article" date="2023" name="Nat. Microbiol.">
        <title>Babesia duncani multi-omics identifies virulence factors and drug targets.</title>
        <authorList>
            <person name="Singh P."/>
            <person name="Lonardi S."/>
            <person name="Liang Q."/>
            <person name="Vydyam P."/>
            <person name="Khabirova E."/>
            <person name="Fang T."/>
            <person name="Gihaz S."/>
            <person name="Thekkiniath J."/>
            <person name="Munshi M."/>
            <person name="Abel S."/>
            <person name="Ciampossin L."/>
            <person name="Batugedara G."/>
            <person name="Gupta M."/>
            <person name="Lu X.M."/>
            <person name="Lenz T."/>
            <person name="Chakravarty S."/>
            <person name="Cornillot E."/>
            <person name="Hu Y."/>
            <person name="Ma W."/>
            <person name="Gonzalez L.M."/>
            <person name="Sanchez S."/>
            <person name="Estrada K."/>
            <person name="Sanchez-Flores A."/>
            <person name="Montero E."/>
            <person name="Harb O.S."/>
            <person name="Le Roch K.G."/>
            <person name="Mamoun C.B."/>
        </authorList>
    </citation>
    <scope>NUCLEOTIDE SEQUENCE</scope>
    <source>
        <strain evidence="8">WA1</strain>
    </source>
</reference>
<feature type="domain" description="HECT" evidence="7">
    <location>
        <begin position="1068"/>
        <end position="1405"/>
    </location>
</feature>
<dbReference type="EMBL" id="JALLKP010000001">
    <property type="protein sequence ID" value="KAK2197068.1"/>
    <property type="molecule type" value="Genomic_DNA"/>
</dbReference>
<accession>A0AAD9PME7</accession>
<dbReference type="GO" id="GO:0000209">
    <property type="term" value="P:protein polyubiquitination"/>
    <property type="evidence" value="ECO:0007669"/>
    <property type="project" value="TreeGrafter"/>
</dbReference>
<evidence type="ECO:0000256" key="3">
    <source>
        <dbReference type="ARBA" id="ARBA00012485"/>
    </source>
</evidence>
<evidence type="ECO:0000256" key="1">
    <source>
        <dbReference type="ARBA" id="ARBA00000885"/>
    </source>
</evidence>
<keyword evidence="5 6" id="KW-0833">Ubl conjugation pathway</keyword>
<comment type="similarity">
    <text evidence="2">Belongs to the UPL family. K-HECT subfamily.</text>
</comment>
<dbReference type="Gene3D" id="3.90.1750.10">
    <property type="entry name" value="Hect, E3 ligase catalytic domains"/>
    <property type="match status" value="1"/>
</dbReference>
<dbReference type="EC" id="2.3.2.26" evidence="3"/>
<dbReference type="Pfam" id="PF00632">
    <property type="entry name" value="HECT"/>
    <property type="match status" value="1"/>
</dbReference>
<dbReference type="InterPro" id="IPR011989">
    <property type="entry name" value="ARM-like"/>
</dbReference>
<evidence type="ECO:0000313" key="9">
    <source>
        <dbReference type="Proteomes" id="UP001214638"/>
    </source>
</evidence>
<dbReference type="PANTHER" id="PTHR45670">
    <property type="entry name" value="E3 UBIQUITIN-PROTEIN LIGASE TRIP12"/>
    <property type="match status" value="1"/>
</dbReference>
<dbReference type="GO" id="GO:0061630">
    <property type="term" value="F:ubiquitin protein ligase activity"/>
    <property type="evidence" value="ECO:0007669"/>
    <property type="project" value="UniProtKB-EC"/>
</dbReference>
<evidence type="ECO:0000256" key="6">
    <source>
        <dbReference type="PROSITE-ProRule" id="PRU00104"/>
    </source>
</evidence>
<evidence type="ECO:0000256" key="5">
    <source>
        <dbReference type="ARBA" id="ARBA00022786"/>
    </source>
</evidence>
<dbReference type="SUPFAM" id="SSF56204">
    <property type="entry name" value="Hect, E3 ligase catalytic domain"/>
    <property type="match status" value="1"/>
</dbReference>
<protein>
    <recommendedName>
        <fullName evidence="3">HECT-type E3 ubiquitin transferase</fullName>
        <ecNumber evidence="3">2.3.2.26</ecNumber>
    </recommendedName>
</protein>
<dbReference type="Gene3D" id="3.30.2160.10">
    <property type="entry name" value="Hect, E3 ligase catalytic domain"/>
    <property type="match status" value="1"/>
</dbReference>
<dbReference type="InterPro" id="IPR045322">
    <property type="entry name" value="HECTD1/TRIP12-like"/>
</dbReference>
<dbReference type="Proteomes" id="UP001214638">
    <property type="component" value="Unassembled WGS sequence"/>
</dbReference>
<dbReference type="Gene3D" id="1.25.10.10">
    <property type="entry name" value="Leucine-rich Repeat Variant"/>
    <property type="match status" value="1"/>
</dbReference>
<keyword evidence="4" id="KW-0808">Transferase</keyword>
<organism evidence="8 9">
    <name type="scientific">Babesia duncani</name>
    <dbReference type="NCBI Taxonomy" id="323732"/>
    <lineage>
        <taxon>Eukaryota</taxon>
        <taxon>Sar</taxon>
        <taxon>Alveolata</taxon>
        <taxon>Apicomplexa</taxon>
        <taxon>Aconoidasida</taxon>
        <taxon>Piroplasmida</taxon>
        <taxon>Babesiidae</taxon>
        <taxon>Babesia</taxon>
    </lineage>
</organism>
<evidence type="ECO:0000256" key="2">
    <source>
        <dbReference type="ARBA" id="ARBA00006331"/>
    </source>
</evidence>
<dbReference type="RefSeq" id="XP_067803910.1">
    <property type="nucleotide sequence ID" value="XM_067945119.1"/>
</dbReference>
<evidence type="ECO:0000256" key="4">
    <source>
        <dbReference type="ARBA" id="ARBA00022679"/>
    </source>
</evidence>
<comment type="caution">
    <text evidence="8">The sequence shown here is derived from an EMBL/GenBank/DDBJ whole genome shotgun (WGS) entry which is preliminary data.</text>
</comment>
<dbReference type="PANTHER" id="PTHR45670:SF1">
    <property type="entry name" value="E3 UBIQUITIN-PROTEIN LIGASE HECTD1"/>
    <property type="match status" value="1"/>
</dbReference>
<evidence type="ECO:0000259" key="7">
    <source>
        <dbReference type="PROSITE" id="PS50237"/>
    </source>
</evidence>